<dbReference type="PANTHER" id="PTHR44591:SF14">
    <property type="entry name" value="PROTEIN PILG"/>
    <property type="match status" value="1"/>
</dbReference>
<keyword evidence="1 3" id="KW-0597">Phosphoprotein</keyword>
<evidence type="ECO:0000256" key="1">
    <source>
        <dbReference type="ARBA" id="ARBA00022553"/>
    </source>
</evidence>
<dbReference type="InterPro" id="IPR050595">
    <property type="entry name" value="Bact_response_regulator"/>
</dbReference>
<gene>
    <name evidence="5" type="primary">cheY_1</name>
    <name evidence="5" type="ORF">EC9_04970</name>
</gene>
<feature type="domain" description="Response regulatory" evidence="4">
    <location>
        <begin position="51"/>
        <end position="168"/>
    </location>
</feature>
<dbReference type="InterPro" id="IPR011006">
    <property type="entry name" value="CheY-like_superfamily"/>
</dbReference>
<dbReference type="SUPFAM" id="SSF52172">
    <property type="entry name" value="CheY-like"/>
    <property type="match status" value="1"/>
</dbReference>
<reference evidence="5 6" key="1">
    <citation type="submission" date="2019-02" db="EMBL/GenBank/DDBJ databases">
        <title>Deep-cultivation of Planctomycetes and their phenomic and genomic characterization uncovers novel biology.</title>
        <authorList>
            <person name="Wiegand S."/>
            <person name="Jogler M."/>
            <person name="Boedeker C."/>
            <person name="Pinto D."/>
            <person name="Vollmers J."/>
            <person name="Rivas-Marin E."/>
            <person name="Kohn T."/>
            <person name="Peeters S.H."/>
            <person name="Heuer A."/>
            <person name="Rast P."/>
            <person name="Oberbeckmann S."/>
            <person name="Bunk B."/>
            <person name="Jeske O."/>
            <person name="Meyerdierks A."/>
            <person name="Storesund J.E."/>
            <person name="Kallscheuer N."/>
            <person name="Luecker S."/>
            <person name="Lage O.M."/>
            <person name="Pohl T."/>
            <person name="Merkel B.J."/>
            <person name="Hornburger P."/>
            <person name="Mueller R.-W."/>
            <person name="Bruemmer F."/>
            <person name="Labrenz M."/>
            <person name="Spormann A.M."/>
            <person name="Op den Camp H."/>
            <person name="Overmann J."/>
            <person name="Amann R."/>
            <person name="Jetten M.S.M."/>
            <person name="Mascher T."/>
            <person name="Medema M.H."/>
            <person name="Devos D.P."/>
            <person name="Kaster A.-K."/>
            <person name="Ovreas L."/>
            <person name="Rohde M."/>
            <person name="Galperin M.Y."/>
            <person name="Jogler C."/>
        </authorList>
    </citation>
    <scope>NUCLEOTIDE SEQUENCE [LARGE SCALE GENOMIC DNA]</scope>
    <source>
        <strain evidence="5 6">EC9</strain>
    </source>
</reference>
<evidence type="ECO:0000313" key="6">
    <source>
        <dbReference type="Proteomes" id="UP000319557"/>
    </source>
</evidence>
<dbReference type="Gene3D" id="3.40.50.2300">
    <property type="match status" value="1"/>
</dbReference>
<keyword evidence="2" id="KW-0902">Two-component regulatory system</keyword>
<dbReference type="GO" id="GO:0000160">
    <property type="term" value="P:phosphorelay signal transduction system"/>
    <property type="evidence" value="ECO:0007669"/>
    <property type="project" value="UniProtKB-KW"/>
</dbReference>
<evidence type="ECO:0000313" key="5">
    <source>
        <dbReference type="EMBL" id="QDS86336.1"/>
    </source>
</evidence>
<keyword evidence="6" id="KW-1185">Reference proteome</keyword>
<feature type="modified residue" description="4-aspartylphosphate" evidence="3">
    <location>
        <position position="100"/>
    </location>
</feature>
<sequence>MRQFGNTCRRRTHNPVLNFLGGGFVDDPLPPLVGRARTIIQEIFSQMTAKQILVAEDDPVFRRVIAFSLKQMGYAVDSVSDGEQAQAQLIAGEYDMLVTDHQMPLCSGLELIGRLRGTERFANLPIVLCTARGLELDKEQLRNQYQLAEIMHKPFSPRLLAERIRNLLACSQSNEWAAMA</sequence>
<dbReference type="OrthoDB" id="272828at2"/>
<dbReference type="AlphaFoldDB" id="A0A517LUN6"/>
<dbReference type="InterPro" id="IPR001789">
    <property type="entry name" value="Sig_transdc_resp-reg_receiver"/>
</dbReference>
<dbReference type="PANTHER" id="PTHR44591">
    <property type="entry name" value="STRESS RESPONSE REGULATOR PROTEIN 1"/>
    <property type="match status" value="1"/>
</dbReference>
<proteinExistence type="predicted"/>
<evidence type="ECO:0000259" key="4">
    <source>
        <dbReference type="PROSITE" id="PS50110"/>
    </source>
</evidence>
<evidence type="ECO:0000256" key="3">
    <source>
        <dbReference type="PROSITE-ProRule" id="PRU00169"/>
    </source>
</evidence>
<dbReference type="PROSITE" id="PS50110">
    <property type="entry name" value="RESPONSE_REGULATORY"/>
    <property type="match status" value="1"/>
</dbReference>
<evidence type="ECO:0000256" key="2">
    <source>
        <dbReference type="ARBA" id="ARBA00023012"/>
    </source>
</evidence>
<dbReference type="EMBL" id="CP036261">
    <property type="protein sequence ID" value="QDS86336.1"/>
    <property type="molecule type" value="Genomic_DNA"/>
</dbReference>
<organism evidence="5 6">
    <name type="scientific">Rosistilla ulvae</name>
    <dbReference type="NCBI Taxonomy" id="1930277"/>
    <lineage>
        <taxon>Bacteria</taxon>
        <taxon>Pseudomonadati</taxon>
        <taxon>Planctomycetota</taxon>
        <taxon>Planctomycetia</taxon>
        <taxon>Pirellulales</taxon>
        <taxon>Pirellulaceae</taxon>
        <taxon>Rosistilla</taxon>
    </lineage>
</organism>
<dbReference type="KEGG" id="ruv:EC9_04970"/>
<accession>A0A517LUN6</accession>
<name>A0A517LUN6_9BACT</name>
<dbReference type="Proteomes" id="UP000319557">
    <property type="component" value="Chromosome"/>
</dbReference>
<dbReference type="Pfam" id="PF00072">
    <property type="entry name" value="Response_reg"/>
    <property type="match status" value="1"/>
</dbReference>
<dbReference type="SMART" id="SM00448">
    <property type="entry name" value="REC"/>
    <property type="match status" value="1"/>
</dbReference>
<protein>
    <submittedName>
        <fullName evidence="5">Chemotaxis protein CheY</fullName>
    </submittedName>
</protein>